<evidence type="ECO:0000256" key="1">
    <source>
        <dbReference type="SAM" id="MobiDB-lite"/>
    </source>
</evidence>
<feature type="transmembrane region" description="Helical" evidence="2">
    <location>
        <begin position="185"/>
        <end position="204"/>
    </location>
</feature>
<sequence>MSTAHRPSLPRAAADRGARALHALVATRLALTAVALLTGLALLVPTGTASAVPPVDVAGEITDPDGVLGNQTDEVQDALDRLAQDTDLQLFVVYVPGFDGMDGVDWANATANTSGLGVDDLLLAVATEDRRYGFSYDNNVSLTDAELDRISAAVEDELRDDDWAGAAIAAAEVARGASQGSGGVSWFWVLLGLGALVLVVVLVVRAVARRRRTSPGGGPAEGGLAALPTDELDRRASAALVAIDDAVKTSEQELGFAQAQFGLEATQQFSAAIAEGKRKVSEAFALRQQLDDDRPETEPQARDAMARIVALCDDVAESLDAQSRTFDELRDLQARAPQVLDETDQRASEVLARVEPARTTLEGLAHTYPPTSLASVAQNPDQAQALVANARESVARGRDALAGKDRATAVALARAAQNAVGQAVTLLDAVDRAGADLAESGPRLDRGLASITSDIADAGRLAPADPAVAPALAEAQAAATAASAARDGGDPLAALRRLTAAEGALDAALAPFRERAEQAARANALLRDTLARVDSQVRATNDFIETRRGAVGPEARTRLSEAIRLLGEARALQPTDPVAALDRAQQADAQAQSAAQRAQQDASSWQSSQGGGMSGGGGGSNLGGMVLGGILLDSILRGGGGGGRSGGFGGGSFGGGSGGGGFGGGRSGGRPGGRSSGGRSGRGGRF</sequence>
<dbReference type="AlphaFoldDB" id="A0A4Y4E7E7"/>
<dbReference type="EMBL" id="BJNZ01000016">
    <property type="protein sequence ID" value="GED10561.1"/>
    <property type="molecule type" value="Genomic_DNA"/>
</dbReference>
<feature type="compositionally biased region" description="Low complexity" evidence="1">
    <location>
        <begin position="582"/>
        <end position="608"/>
    </location>
</feature>
<protein>
    <submittedName>
        <fullName evidence="4">Membrane protein</fullName>
    </submittedName>
</protein>
<feature type="region of interest" description="Disordered" evidence="1">
    <location>
        <begin position="582"/>
        <end position="619"/>
    </location>
</feature>
<dbReference type="Gene3D" id="3.10.310.50">
    <property type="match status" value="1"/>
</dbReference>
<evidence type="ECO:0000259" key="3">
    <source>
        <dbReference type="Pfam" id="PF04536"/>
    </source>
</evidence>
<keyword evidence="2" id="KW-0472">Membrane</keyword>
<reference evidence="4 5" key="1">
    <citation type="submission" date="2019-06" db="EMBL/GenBank/DDBJ databases">
        <title>Whole genome shotgun sequence of Cellulosimicrobium cellulans NBRC 15516.</title>
        <authorList>
            <person name="Hosoyama A."/>
            <person name="Uohara A."/>
            <person name="Ohji S."/>
            <person name="Ichikawa N."/>
        </authorList>
    </citation>
    <scope>NUCLEOTIDE SEQUENCE [LARGE SCALE GENOMIC DNA]</scope>
    <source>
        <strain evidence="4 5">NBRC 15516</strain>
    </source>
</reference>
<dbReference type="RefSeq" id="WP_304363333.1">
    <property type="nucleotide sequence ID" value="NZ_BJNZ01000016.1"/>
</dbReference>
<feature type="domain" description="TPM" evidence="3">
    <location>
        <begin position="61"/>
        <end position="172"/>
    </location>
</feature>
<gene>
    <name evidence="4" type="ORF">CCE02nite_25600</name>
</gene>
<keyword evidence="2" id="KW-0812">Transmembrane</keyword>
<proteinExistence type="predicted"/>
<organism evidence="4 5">
    <name type="scientific">Cellulosimicrobium cellulans</name>
    <name type="common">Arthrobacter luteus</name>
    <dbReference type="NCBI Taxonomy" id="1710"/>
    <lineage>
        <taxon>Bacteria</taxon>
        <taxon>Bacillati</taxon>
        <taxon>Actinomycetota</taxon>
        <taxon>Actinomycetes</taxon>
        <taxon>Micrococcales</taxon>
        <taxon>Promicromonosporaceae</taxon>
        <taxon>Cellulosimicrobium</taxon>
    </lineage>
</organism>
<dbReference type="InterPro" id="IPR007621">
    <property type="entry name" value="TPM_dom"/>
</dbReference>
<keyword evidence="2" id="KW-1133">Transmembrane helix</keyword>
<feature type="compositionally biased region" description="Gly residues" evidence="1">
    <location>
        <begin position="609"/>
        <end position="619"/>
    </location>
</feature>
<dbReference type="Proteomes" id="UP000316659">
    <property type="component" value="Unassembled WGS sequence"/>
</dbReference>
<accession>A0A4Y4E7E7</accession>
<evidence type="ECO:0000313" key="5">
    <source>
        <dbReference type="Proteomes" id="UP000316659"/>
    </source>
</evidence>
<evidence type="ECO:0000256" key="2">
    <source>
        <dbReference type="SAM" id="Phobius"/>
    </source>
</evidence>
<evidence type="ECO:0000313" key="4">
    <source>
        <dbReference type="EMBL" id="GED10561.1"/>
    </source>
</evidence>
<feature type="region of interest" description="Disordered" evidence="1">
    <location>
        <begin position="647"/>
        <end position="686"/>
    </location>
</feature>
<feature type="transmembrane region" description="Helical" evidence="2">
    <location>
        <begin position="21"/>
        <end position="44"/>
    </location>
</feature>
<comment type="caution">
    <text evidence="4">The sequence shown here is derived from an EMBL/GenBank/DDBJ whole genome shotgun (WGS) entry which is preliminary data.</text>
</comment>
<name>A0A4Y4E7E7_CELCE</name>
<dbReference type="Pfam" id="PF04536">
    <property type="entry name" value="TPM_phosphatase"/>
    <property type="match status" value="1"/>
</dbReference>